<evidence type="ECO:0000313" key="2">
    <source>
        <dbReference type="EMBL" id="GGK85663.1"/>
    </source>
</evidence>
<dbReference type="Proteomes" id="UP000645217">
    <property type="component" value="Unassembled WGS sequence"/>
</dbReference>
<reference evidence="2" key="1">
    <citation type="journal article" date="2014" name="Int. J. Syst. Evol. Microbiol.">
        <title>Complete genome sequence of Corynebacterium casei LMG S-19264T (=DSM 44701T), isolated from a smear-ripened cheese.</title>
        <authorList>
            <consortium name="US DOE Joint Genome Institute (JGI-PGF)"/>
            <person name="Walter F."/>
            <person name="Albersmeier A."/>
            <person name="Kalinowski J."/>
            <person name="Ruckert C."/>
        </authorList>
    </citation>
    <scope>NUCLEOTIDE SEQUENCE</scope>
    <source>
        <strain evidence="2">JCM 13064</strain>
    </source>
</reference>
<dbReference type="AlphaFoldDB" id="A0A917R357"/>
<protein>
    <recommendedName>
        <fullName evidence="4">Lipoprotein</fullName>
    </recommendedName>
</protein>
<sequence length="255" mass="27012">MRRPPHTLTIASLVMALAGCLGGSAEGTATTDGTPPPTRLVAQWESYGGLAATSRKGIRPPRLAVYEDGLVVADAARRLTLPRAEVTTLVGTLRRDLADGPATPSPTAGPRVFDATTTVLSVRSTGGAMRSVTAYALQETRSEHAYPSPLYHALDAMTALADRATRAGTPYTAHRVRLIAQVRPGQEGRPWPASVPEPPATATGPIVTEDLSGAQADAAVRLIRPTSGQGGAWPLHRDRHARTYALSWRYLLPSE</sequence>
<keyword evidence="1" id="KW-0732">Signal</keyword>
<evidence type="ECO:0000313" key="3">
    <source>
        <dbReference type="Proteomes" id="UP000645217"/>
    </source>
</evidence>
<dbReference type="EMBL" id="BMNT01000015">
    <property type="protein sequence ID" value="GGK85663.1"/>
    <property type="molecule type" value="Genomic_DNA"/>
</dbReference>
<dbReference type="RefSeq" id="WP_189163642.1">
    <property type="nucleotide sequence ID" value="NZ_BMNT01000015.1"/>
</dbReference>
<accession>A0A917R357</accession>
<feature type="chain" id="PRO_5036804922" description="Lipoprotein" evidence="1">
    <location>
        <begin position="26"/>
        <end position="255"/>
    </location>
</feature>
<comment type="caution">
    <text evidence="2">The sequence shown here is derived from an EMBL/GenBank/DDBJ whole genome shotgun (WGS) entry which is preliminary data.</text>
</comment>
<keyword evidence="3" id="KW-1185">Reference proteome</keyword>
<name>A0A917R357_9ACTN</name>
<evidence type="ECO:0008006" key="4">
    <source>
        <dbReference type="Google" id="ProtNLM"/>
    </source>
</evidence>
<reference evidence="2" key="2">
    <citation type="submission" date="2020-09" db="EMBL/GenBank/DDBJ databases">
        <authorList>
            <person name="Sun Q."/>
            <person name="Ohkuma M."/>
        </authorList>
    </citation>
    <scope>NUCLEOTIDE SEQUENCE</scope>
    <source>
        <strain evidence="2">JCM 13064</strain>
    </source>
</reference>
<organism evidence="2 3">
    <name type="scientific">Sphaerisporangium melleum</name>
    <dbReference type="NCBI Taxonomy" id="321316"/>
    <lineage>
        <taxon>Bacteria</taxon>
        <taxon>Bacillati</taxon>
        <taxon>Actinomycetota</taxon>
        <taxon>Actinomycetes</taxon>
        <taxon>Streptosporangiales</taxon>
        <taxon>Streptosporangiaceae</taxon>
        <taxon>Sphaerisporangium</taxon>
    </lineage>
</organism>
<proteinExistence type="predicted"/>
<dbReference type="PROSITE" id="PS51257">
    <property type="entry name" value="PROKAR_LIPOPROTEIN"/>
    <property type="match status" value="1"/>
</dbReference>
<gene>
    <name evidence="2" type="ORF">GCM10007964_30260</name>
</gene>
<evidence type="ECO:0000256" key="1">
    <source>
        <dbReference type="SAM" id="SignalP"/>
    </source>
</evidence>
<feature type="signal peptide" evidence="1">
    <location>
        <begin position="1"/>
        <end position="25"/>
    </location>
</feature>